<feature type="region of interest" description="Disordered" evidence="1">
    <location>
        <begin position="99"/>
        <end position="212"/>
    </location>
</feature>
<feature type="compositionally biased region" description="Polar residues" evidence="1">
    <location>
        <begin position="601"/>
        <end position="610"/>
    </location>
</feature>
<dbReference type="EMBL" id="ML995487">
    <property type="protein sequence ID" value="KAF2141374.1"/>
    <property type="molecule type" value="Genomic_DNA"/>
</dbReference>
<sequence>MAYNEGYRSPDQAPYSYDTHPDSQLHPSSASSHHQRPAVPYYQERSRASSDARSDSPQAGQPVYDAVNNAFDQSDAASHLDPSLVAQITEQVRRQVIDTLKSSGQLPPKSYTTSSQAYAQPSPGSSVEASLPPRDIYTPPSPSRHESIRSTGGSNSPNNAGQDTYYYKAGREREGSNPRYAGKRTGSPTVVDYSSTSQYTTQSPPPQTRPSVERKLTEVEETAIEKTWQALFDANGQPTPRLGQFLRGLALHLISDYEPKRSLVVTPVKMRKFYEEVLCEDETIPWDTIFGTLSNESISKMYRDLCCQHHFVQDDVNKIPDIPSLTPDGFQTWMTLMIQADPDLEFKRLSKAVKSMPISNADDLKERFPKELSRRLFPKAGNTQAHQHCVTALSADGKIQIRSNAFSPPPSNQTGHSYSAEPCAVISDDSENEPATSIPIERERKPYSAREGGGKIYEDLSANKGSIGGGSADIASGARQPRSQSNASATVNPYRPSGSTTGSEYPPNTAQTRQHHRMASNVNPSSRRRSPSFGSGNDRYGSRSEPNVLDIPSSYYASNIYNDPVEDDPNGARARFAKDAEARRNEWARKQAEEDAGGSARSYTSSSQGRHGTIYDDEYYRGRAEYDSHGYGGYPPPPPRY</sequence>
<keyword evidence="4" id="KW-1185">Reference proteome</keyword>
<gene>
    <name evidence="3" type="ORF">K452DRAFT_319004</name>
</gene>
<dbReference type="RefSeq" id="XP_033397087.1">
    <property type="nucleotide sequence ID" value="XM_033544206.1"/>
</dbReference>
<dbReference type="OrthoDB" id="5413703at2759"/>
<dbReference type="InterPro" id="IPR055936">
    <property type="entry name" value="DUF7514"/>
</dbReference>
<feature type="compositionally biased region" description="Polar residues" evidence="1">
    <location>
        <begin position="100"/>
        <end position="128"/>
    </location>
</feature>
<evidence type="ECO:0000313" key="3">
    <source>
        <dbReference type="EMBL" id="KAF2141374.1"/>
    </source>
</evidence>
<dbReference type="Pfam" id="PF24355">
    <property type="entry name" value="DUF7514"/>
    <property type="match status" value="1"/>
</dbReference>
<evidence type="ECO:0000256" key="1">
    <source>
        <dbReference type="SAM" id="MobiDB-lite"/>
    </source>
</evidence>
<feature type="compositionally biased region" description="Basic and acidic residues" evidence="1">
    <location>
        <begin position="440"/>
        <end position="458"/>
    </location>
</feature>
<evidence type="ECO:0000259" key="2">
    <source>
        <dbReference type="Pfam" id="PF24355"/>
    </source>
</evidence>
<dbReference type="GeneID" id="54301702"/>
<organism evidence="3 4">
    <name type="scientific">Aplosporella prunicola CBS 121167</name>
    <dbReference type="NCBI Taxonomy" id="1176127"/>
    <lineage>
        <taxon>Eukaryota</taxon>
        <taxon>Fungi</taxon>
        <taxon>Dikarya</taxon>
        <taxon>Ascomycota</taxon>
        <taxon>Pezizomycotina</taxon>
        <taxon>Dothideomycetes</taxon>
        <taxon>Dothideomycetes incertae sedis</taxon>
        <taxon>Botryosphaeriales</taxon>
        <taxon>Aplosporellaceae</taxon>
        <taxon>Aplosporella</taxon>
    </lineage>
</organism>
<feature type="compositionally biased region" description="Polar residues" evidence="1">
    <location>
        <begin position="481"/>
        <end position="512"/>
    </location>
</feature>
<name>A0A6A6BDQ3_9PEZI</name>
<dbReference type="Proteomes" id="UP000799438">
    <property type="component" value="Unassembled WGS sequence"/>
</dbReference>
<feature type="compositionally biased region" description="Basic and acidic residues" evidence="1">
    <location>
        <begin position="44"/>
        <end position="54"/>
    </location>
</feature>
<accession>A0A6A6BDQ3</accession>
<reference evidence="3" key="1">
    <citation type="journal article" date="2020" name="Stud. Mycol.">
        <title>101 Dothideomycetes genomes: a test case for predicting lifestyles and emergence of pathogens.</title>
        <authorList>
            <person name="Haridas S."/>
            <person name="Albert R."/>
            <person name="Binder M."/>
            <person name="Bloem J."/>
            <person name="Labutti K."/>
            <person name="Salamov A."/>
            <person name="Andreopoulos B."/>
            <person name="Baker S."/>
            <person name="Barry K."/>
            <person name="Bills G."/>
            <person name="Bluhm B."/>
            <person name="Cannon C."/>
            <person name="Castanera R."/>
            <person name="Culley D."/>
            <person name="Daum C."/>
            <person name="Ezra D."/>
            <person name="Gonzalez J."/>
            <person name="Henrissat B."/>
            <person name="Kuo A."/>
            <person name="Liang C."/>
            <person name="Lipzen A."/>
            <person name="Lutzoni F."/>
            <person name="Magnuson J."/>
            <person name="Mondo S."/>
            <person name="Nolan M."/>
            <person name="Ohm R."/>
            <person name="Pangilinan J."/>
            <person name="Park H.-J."/>
            <person name="Ramirez L."/>
            <person name="Alfaro M."/>
            <person name="Sun H."/>
            <person name="Tritt A."/>
            <person name="Yoshinaga Y."/>
            <person name="Zwiers L.-H."/>
            <person name="Turgeon B."/>
            <person name="Goodwin S."/>
            <person name="Spatafora J."/>
            <person name="Crous P."/>
            <person name="Grigoriev I."/>
        </authorList>
    </citation>
    <scope>NUCLEOTIDE SEQUENCE</scope>
    <source>
        <strain evidence="3">CBS 121167</strain>
    </source>
</reference>
<feature type="region of interest" description="Disordered" evidence="1">
    <location>
        <begin position="1"/>
        <end position="70"/>
    </location>
</feature>
<proteinExistence type="predicted"/>
<feature type="compositionally biased region" description="Basic and acidic residues" evidence="1">
    <location>
        <begin position="576"/>
        <end position="593"/>
    </location>
</feature>
<feature type="region of interest" description="Disordered" evidence="1">
    <location>
        <begin position="425"/>
        <end position="618"/>
    </location>
</feature>
<dbReference type="PANTHER" id="PTHR39611:SF1">
    <property type="entry name" value="HYDROXYPROLINE-RICH GLYCOPROTEIN DZ-HRGP"/>
    <property type="match status" value="1"/>
</dbReference>
<feature type="compositionally biased region" description="Low complexity" evidence="1">
    <location>
        <begin position="520"/>
        <end position="537"/>
    </location>
</feature>
<dbReference type="PANTHER" id="PTHR39611">
    <property type="entry name" value="HYDROXYPROLINE-RICH GLYCOPROTEIN DZ-HRGP-RELATED"/>
    <property type="match status" value="1"/>
</dbReference>
<dbReference type="AlphaFoldDB" id="A0A6A6BDQ3"/>
<feature type="compositionally biased region" description="Low complexity" evidence="1">
    <location>
        <begin position="193"/>
        <end position="202"/>
    </location>
</feature>
<protein>
    <recommendedName>
        <fullName evidence="2">DUF7514 domain-containing protein</fullName>
    </recommendedName>
</protein>
<feature type="compositionally biased region" description="Polar residues" evidence="1">
    <location>
        <begin position="149"/>
        <end position="162"/>
    </location>
</feature>
<feature type="domain" description="DUF7514" evidence="2">
    <location>
        <begin position="230"/>
        <end position="390"/>
    </location>
</feature>
<evidence type="ECO:0000313" key="4">
    <source>
        <dbReference type="Proteomes" id="UP000799438"/>
    </source>
</evidence>